<proteinExistence type="predicted"/>
<comment type="caution">
    <text evidence="2">The sequence shown here is derived from an EMBL/GenBank/DDBJ whole genome shotgun (WGS) entry which is preliminary data.</text>
</comment>
<dbReference type="InterPro" id="IPR010649">
    <property type="entry name" value="NapE_TorE"/>
</dbReference>
<dbReference type="AlphaFoldDB" id="A0A4U1BA60"/>
<reference evidence="2 3" key="1">
    <citation type="submission" date="2019-04" db="EMBL/GenBank/DDBJ databases">
        <title>Thalassotalea guangxiensis sp. nov., isolated from sediment of the coastal wetland.</title>
        <authorList>
            <person name="Zheng S."/>
            <person name="Zhang D."/>
        </authorList>
    </citation>
    <scope>NUCLEOTIDE SEQUENCE [LARGE SCALE GENOMIC DNA]</scope>
    <source>
        <strain evidence="2 3">ZS-4</strain>
    </source>
</reference>
<sequence length="64" mass="6939">MSNPESVDNNDTVAMDAGKQKSRERNTFLFLTVVLAPVLAVVIVGSYGFIVWISQMIYGPPGGH</sequence>
<organism evidence="2 3">
    <name type="scientific">Thalassotalea mangrovi</name>
    <dbReference type="NCBI Taxonomy" id="2572245"/>
    <lineage>
        <taxon>Bacteria</taxon>
        <taxon>Pseudomonadati</taxon>
        <taxon>Pseudomonadota</taxon>
        <taxon>Gammaproteobacteria</taxon>
        <taxon>Alteromonadales</taxon>
        <taxon>Colwelliaceae</taxon>
        <taxon>Thalassotalea</taxon>
    </lineage>
</organism>
<dbReference type="InterPro" id="IPR004448">
    <property type="entry name" value="Nitrate_reductase_NapE"/>
</dbReference>
<accession>A0A4U1BA60</accession>
<evidence type="ECO:0000313" key="2">
    <source>
        <dbReference type="EMBL" id="TKB47403.1"/>
    </source>
</evidence>
<keyword evidence="1" id="KW-0472">Membrane</keyword>
<dbReference type="NCBIfam" id="TIGR02973">
    <property type="entry name" value="nitrate_rd_NapE"/>
    <property type="match status" value="1"/>
</dbReference>
<keyword evidence="1" id="KW-0812">Transmembrane</keyword>
<keyword evidence="3" id="KW-1185">Reference proteome</keyword>
<gene>
    <name evidence="2" type="primary">napE</name>
    <name evidence="2" type="ORF">E8M12_01030</name>
</gene>
<dbReference type="EMBL" id="SWDB01000003">
    <property type="protein sequence ID" value="TKB47403.1"/>
    <property type="molecule type" value="Genomic_DNA"/>
</dbReference>
<dbReference type="Pfam" id="PF06796">
    <property type="entry name" value="NapE"/>
    <property type="match status" value="1"/>
</dbReference>
<evidence type="ECO:0000256" key="1">
    <source>
        <dbReference type="SAM" id="Phobius"/>
    </source>
</evidence>
<dbReference type="Proteomes" id="UP000307999">
    <property type="component" value="Unassembled WGS sequence"/>
</dbReference>
<evidence type="ECO:0000313" key="3">
    <source>
        <dbReference type="Proteomes" id="UP000307999"/>
    </source>
</evidence>
<keyword evidence="1" id="KW-1133">Transmembrane helix</keyword>
<protein>
    <submittedName>
        <fullName evidence="2">Periplasmic nitrate reductase, NapE protein</fullName>
    </submittedName>
</protein>
<feature type="transmembrane region" description="Helical" evidence="1">
    <location>
        <begin position="28"/>
        <end position="53"/>
    </location>
</feature>
<name>A0A4U1BA60_9GAMM</name>